<reference evidence="3 4" key="1">
    <citation type="submission" date="2019-02" db="EMBL/GenBank/DDBJ databases">
        <title>Deep-cultivation of Planctomycetes and their phenomic and genomic characterization uncovers novel biology.</title>
        <authorList>
            <person name="Wiegand S."/>
            <person name="Jogler M."/>
            <person name="Boedeker C."/>
            <person name="Pinto D."/>
            <person name="Vollmers J."/>
            <person name="Rivas-Marin E."/>
            <person name="Kohn T."/>
            <person name="Peeters S.H."/>
            <person name="Heuer A."/>
            <person name="Rast P."/>
            <person name="Oberbeckmann S."/>
            <person name="Bunk B."/>
            <person name="Jeske O."/>
            <person name="Meyerdierks A."/>
            <person name="Storesund J.E."/>
            <person name="Kallscheuer N."/>
            <person name="Luecker S."/>
            <person name="Lage O.M."/>
            <person name="Pohl T."/>
            <person name="Merkel B.J."/>
            <person name="Hornburger P."/>
            <person name="Mueller R.-W."/>
            <person name="Bruemmer F."/>
            <person name="Labrenz M."/>
            <person name="Spormann A.M."/>
            <person name="Op Den Camp H."/>
            <person name="Overmann J."/>
            <person name="Amann R."/>
            <person name="Jetten M.S.M."/>
            <person name="Mascher T."/>
            <person name="Medema M.H."/>
            <person name="Devos D.P."/>
            <person name="Kaster A.-K."/>
            <person name="Ovreas L."/>
            <person name="Rohde M."/>
            <person name="Galperin M.Y."/>
            <person name="Jogler C."/>
        </authorList>
    </citation>
    <scope>NUCLEOTIDE SEQUENCE [LARGE SCALE GENOMIC DNA]</scope>
    <source>
        <strain evidence="3 4">Enr8</strain>
    </source>
</reference>
<proteinExistence type="predicted"/>
<accession>A0A5C5VLU8</accession>
<dbReference type="Proteomes" id="UP000318878">
    <property type="component" value="Unassembled WGS sequence"/>
</dbReference>
<dbReference type="EMBL" id="SJPF01000001">
    <property type="protein sequence ID" value="TWT39053.1"/>
    <property type="molecule type" value="Genomic_DNA"/>
</dbReference>
<dbReference type="RefSeq" id="WP_146429256.1">
    <property type="nucleotide sequence ID" value="NZ_SJPF01000001.1"/>
</dbReference>
<feature type="transmembrane region" description="Helical" evidence="2">
    <location>
        <begin position="27"/>
        <end position="44"/>
    </location>
</feature>
<protein>
    <submittedName>
        <fullName evidence="3">Uncharacterized protein</fullName>
    </submittedName>
</protein>
<evidence type="ECO:0000256" key="1">
    <source>
        <dbReference type="SAM" id="MobiDB-lite"/>
    </source>
</evidence>
<feature type="transmembrane region" description="Helical" evidence="2">
    <location>
        <begin position="50"/>
        <end position="70"/>
    </location>
</feature>
<feature type="transmembrane region" description="Helical" evidence="2">
    <location>
        <begin position="77"/>
        <end position="104"/>
    </location>
</feature>
<comment type="caution">
    <text evidence="3">The sequence shown here is derived from an EMBL/GenBank/DDBJ whole genome shotgun (WGS) entry which is preliminary data.</text>
</comment>
<keyword evidence="4" id="KW-1185">Reference proteome</keyword>
<keyword evidence="2" id="KW-1133">Transmembrane helix</keyword>
<name>A0A5C5VLU8_9BACT</name>
<feature type="region of interest" description="Disordered" evidence="1">
    <location>
        <begin position="1"/>
        <end position="20"/>
    </location>
</feature>
<gene>
    <name evidence="3" type="ORF">Enr8_07480</name>
</gene>
<evidence type="ECO:0000313" key="4">
    <source>
        <dbReference type="Proteomes" id="UP000318878"/>
    </source>
</evidence>
<keyword evidence="2" id="KW-0812">Transmembrane</keyword>
<evidence type="ECO:0000256" key="2">
    <source>
        <dbReference type="SAM" id="Phobius"/>
    </source>
</evidence>
<sequence length="107" mass="11436">MSELVEGAGDSPRESPPVRSVSRWKTWPLRMVLASLVAAAPLIIVPDGSILLLVSVIGGCLVAFVTVLFLNAQYLPALNIAITPGLLMEATVIVIPFSALFAFLRYV</sequence>
<keyword evidence="2" id="KW-0472">Membrane</keyword>
<dbReference type="AlphaFoldDB" id="A0A5C5VLU8"/>
<evidence type="ECO:0000313" key="3">
    <source>
        <dbReference type="EMBL" id="TWT39053.1"/>
    </source>
</evidence>
<organism evidence="3 4">
    <name type="scientific">Blastopirellula retiformator</name>
    <dbReference type="NCBI Taxonomy" id="2527970"/>
    <lineage>
        <taxon>Bacteria</taxon>
        <taxon>Pseudomonadati</taxon>
        <taxon>Planctomycetota</taxon>
        <taxon>Planctomycetia</taxon>
        <taxon>Pirellulales</taxon>
        <taxon>Pirellulaceae</taxon>
        <taxon>Blastopirellula</taxon>
    </lineage>
</organism>